<dbReference type="Pfam" id="PF00756">
    <property type="entry name" value="Esterase"/>
    <property type="match status" value="1"/>
</dbReference>
<sequence>MRRFSSRRRWYSVCGVIVGLALLGALLAGLPQSPVTLFTATPPASGVPSLSPANGRAPTDMPSVGAISSVQIPATLSGFVARDAQVYLPPAALVPNPPALPFVLMMMGQPGEPDAGPIKGVLDAFAAQHGGLAPIVVVADQLGDPNVDSLCLDTDQFGQVETYLERDVVNWARGNLHIQADRVHWTVAGFSNGGQCAISLAAKYPQVWGNVIDASGTTYAGIESETEVLADVFGGDQTAYDATKPATVLAAGRYPDSAAVFTVGTDDQVMEPGMRELSIDAQAAGLAMTYYEVPGEGHSVEALTGGLTLAFDVLSSRLGLG</sequence>
<dbReference type="RefSeq" id="WP_134566454.1">
    <property type="nucleotide sequence ID" value="NZ_SOFP01000036.1"/>
</dbReference>
<dbReference type="EMBL" id="SOFP01000036">
    <property type="protein sequence ID" value="TFC16640.1"/>
    <property type="molecule type" value="Genomic_DNA"/>
</dbReference>
<dbReference type="InterPro" id="IPR029058">
    <property type="entry name" value="AB_hydrolase_fold"/>
</dbReference>
<keyword evidence="2" id="KW-1185">Reference proteome</keyword>
<protein>
    <recommendedName>
        <fullName evidence="3">Esterase</fullName>
    </recommendedName>
</protein>
<dbReference type="PANTHER" id="PTHR48098:SF1">
    <property type="entry name" value="DIACYLGLYCEROL ACYLTRANSFERASE_MYCOLYLTRANSFERASE AG85A"/>
    <property type="match status" value="1"/>
</dbReference>
<dbReference type="SUPFAM" id="SSF53474">
    <property type="entry name" value="alpha/beta-Hydrolases"/>
    <property type="match status" value="1"/>
</dbReference>
<dbReference type="Proteomes" id="UP000298412">
    <property type="component" value="Unassembled WGS sequence"/>
</dbReference>
<gene>
    <name evidence="1" type="ORF">E3O19_06870</name>
</gene>
<evidence type="ECO:0000313" key="1">
    <source>
        <dbReference type="EMBL" id="TFC16640.1"/>
    </source>
</evidence>
<dbReference type="GO" id="GO:0016747">
    <property type="term" value="F:acyltransferase activity, transferring groups other than amino-acyl groups"/>
    <property type="evidence" value="ECO:0007669"/>
    <property type="project" value="TreeGrafter"/>
</dbReference>
<dbReference type="Gene3D" id="3.40.50.1820">
    <property type="entry name" value="alpha/beta hydrolase"/>
    <property type="match status" value="1"/>
</dbReference>
<evidence type="ECO:0008006" key="3">
    <source>
        <dbReference type="Google" id="ProtNLM"/>
    </source>
</evidence>
<dbReference type="OrthoDB" id="3723842at2"/>
<dbReference type="AlphaFoldDB" id="A0A4R8WTY2"/>
<evidence type="ECO:0000313" key="2">
    <source>
        <dbReference type="Proteomes" id="UP000298412"/>
    </source>
</evidence>
<reference evidence="1 2" key="1">
    <citation type="submission" date="2019-03" db="EMBL/GenBank/DDBJ databases">
        <title>Genomics of glacier-inhabiting Cryobacterium strains.</title>
        <authorList>
            <person name="Liu Q."/>
            <person name="Xin Y.-H."/>
        </authorList>
    </citation>
    <scope>NUCLEOTIDE SEQUENCE [LARGE SCALE GENOMIC DNA]</scope>
    <source>
        <strain evidence="1 2">MDT1-3</strain>
    </source>
</reference>
<name>A0A4R8WTY2_9MICO</name>
<dbReference type="InterPro" id="IPR000801">
    <property type="entry name" value="Esterase-like"/>
</dbReference>
<dbReference type="InterPro" id="IPR050583">
    <property type="entry name" value="Mycobacterial_A85_antigen"/>
</dbReference>
<dbReference type="PANTHER" id="PTHR48098">
    <property type="entry name" value="ENTEROCHELIN ESTERASE-RELATED"/>
    <property type="match status" value="1"/>
</dbReference>
<organism evidence="1 2">
    <name type="scientific">Cryobacterium algoritolerans</name>
    <dbReference type="NCBI Taxonomy" id="1259184"/>
    <lineage>
        <taxon>Bacteria</taxon>
        <taxon>Bacillati</taxon>
        <taxon>Actinomycetota</taxon>
        <taxon>Actinomycetes</taxon>
        <taxon>Micrococcales</taxon>
        <taxon>Microbacteriaceae</taxon>
        <taxon>Cryobacterium</taxon>
    </lineage>
</organism>
<proteinExistence type="predicted"/>
<comment type="caution">
    <text evidence="1">The sequence shown here is derived from an EMBL/GenBank/DDBJ whole genome shotgun (WGS) entry which is preliminary data.</text>
</comment>
<accession>A0A4R8WTY2</accession>